<organism evidence="1 2">
    <name type="scientific">Arachis duranensis</name>
    <name type="common">Wild peanut</name>
    <dbReference type="NCBI Taxonomy" id="130453"/>
    <lineage>
        <taxon>Eukaryota</taxon>
        <taxon>Viridiplantae</taxon>
        <taxon>Streptophyta</taxon>
        <taxon>Embryophyta</taxon>
        <taxon>Tracheophyta</taxon>
        <taxon>Spermatophyta</taxon>
        <taxon>Magnoliopsida</taxon>
        <taxon>eudicotyledons</taxon>
        <taxon>Gunneridae</taxon>
        <taxon>Pentapetalae</taxon>
        <taxon>rosids</taxon>
        <taxon>fabids</taxon>
        <taxon>Fabales</taxon>
        <taxon>Fabaceae</taxon>
        <taxon>Papilionoideae</taxon>
        <taxon>50 kb inversion clade</taxon>
        <taxon>dalbergioids sensu lato</taxon>
        <taxon>Dalbergieae</taxon>
        <taxon>Pterocarpus clade</taxon>
        <taxon>Arachis</taxon>
    </lineage>
</organism>
<dbReference type="Proteomes" id="UP000515211">
    <property type="component" value="Chromosome 6"/>
</dbReference>
<reference evidence="1" key="1">
    <citation type="journal article" date="2016" name="Nat. Genet.">
        <title>The genome sequences of Arachis duranensis and Arachis ipaensis, the diploid ancestors of cultivated peanut.</title>
        <authorList>
            <person name="Bertioli D.J."/>
            <person name="Cannon S.B."/>
            <person name="Froenicke L."/>
            <person name="Huang G."/>
            <person name="Farmer A.D."/>
            <person name="Cannon E.K."/>
            <person name="Liu X."/>
            <person name="Gao D."/>
            <person name="Clevenger J."/>
            <person name="Dash S."/>
            <person name="Ren L."/>
            <person name="Moretzsohn M.C."/>
            <person name="Shirasawa K."/>
            <person name="Huang W."/>
            <person name="Vidigal B."/>
            <person name="Abernathy B."/>
            <person name="Chu Y."/>
            <person name="Niederhuth C.E."/>
            <person name="Umale P."/>
            <person name="Araujo A.C."/>
            <person name="Kozik A."/>
            <person name="Kim K.D."/>
            <person name="Burow M.D."/>
            <person name="Varshney R.K."/>
            <person name="Wang X."/>
            <person name="Zhang X."/>
            <person name="Barkley N."/>
            <person name="Guimaraes P.M."/>
            <person name="Isobe S."/>
            <person name="Guo B."/>
            <person name="Liao B."/>
            <person name="Stalker H.T."/>
            <person name="Schmitz R.J."/>
            <person name="Scheffler B.E."/>
            <person name="Leal-Bertioli S.C."/>
            <person name="Xun X."/>
            <person name="Jackson S.A."/>
            <person name="Michelmore R."/>
            <person name="Ozias-Akins P."/>
        </authorList>
    </citation>
    <scope>NUCLEOTIDE SEQUENCE [LARGE SCALE GENOMIC DNA]</scope>
    <source>
        <strain evidence="1">cv. V14167</strain>
    </source>
</reference>
<dbReference type="RefSeq" id="XP_052118903.1">
    <property type="nucleotide sequence ID" value="XM_052262943.1"/>
</dbReference>
<gene>
    <name evidence="2" type="primary">LOC127748427</name>
</gene>
<reference evidence="2" key="2">
    <citation type="submission" date="2025-08" db="UniProtKB">
        <authorList>
            <consortium name="RefSeq"/>
        </authorList>
    </citation>
    <scope>IDENTIFICATION</scope>
    <source>
        <tissue evidence="2">Whole plant</tissue>
    </source>
</reference>
<name>A0A9C6U0B0_ARADU</name>
<dbReference type="AlphaFoldDB" id="A0A9C6U0B0"/>
<accession>A0A9C6U0B0</accession>
<evidence type="ECO:0000313" key="1">
    <source>
        <dbReference type="Proteomes" id="UP000515211"/>
    </source>
</evidence>
<proteinExistence type="predicted"/>
<evidence type="ECO:0000313" key="2">
    <source>
        <dbReference type="RefSeq" id="XP_052118903.1"/>
    </source>
</evidence>
<sequence length="121" mass="13323">MAASSASLGAAPGFEFSMRNIEPMLLRHLPPMATTTTAPHCLYQLGGTAAAESTRMQTAIFCKKKSSKTAFEETKQGFVDYDRGQHDVSDRLSGLRKGISLTSLEYYSFLASLNRFQFCRA</sequence>
<dbReference type="GeneID" id="127748427"/>
<protein>
    <submittedName>
        <fullName evidence="2">Uncharacterized protein LOC127748427</fullName>
    </submittedName>
</protein>
<keyword evidence="1" id="KW-1185">Reference proteome</keyword>
<dbReference type="KEGG" id="adu:127748427"/>